<comment type="caution">
    <text evidence="2">The sequence shown here is derived from an EMBL/GenBank/DDBJ whole genome shotgun (WGS) entry which is preliminary data.</text>
</comment>
<evidence type="ECO:0000256" key="1">
    <source>
        <dbReference type="SAM" id="MobiDB-lite"/>
    </source>
</evidence>
<name>A0A8S9QJE3_BRACR</name>
<evidence type="ECO:0000313" key="3">
    <source>
        <dbReference type="Proteomes" id="UP000712600"/>
    </source>
</evidence>
<feature type="region of interest" description="Disordered" evidence="1">
    <location>
        <begin position="1"/>
        <end position="31"/>
    </location>
</feature>
<dbReference type="PANTHER" id="PTHR31099">
    <property type="entry name" value="OS06G0165300 PROTEIN"/>
    <property type="match status" value="1"/>
</dbReference>
<proteinExistence type="predicted"/>
<accession>A0A8S9QJE3</accession>
<evidence type="ECO:0000313" key="2">
    <source>
        <dbReference type="EMBL" id="KAF3540103.1"/>
    </source>
</evidence>
<reference evidence="2" key="1">
    <citation type="submission" date="2019-12" db="EMBL/GenBank/DDBJ databases">
        <title>Genome sequencing and annotation of Brassica cretica.</title>
        <authorList>
            <person name="Studholme D.J."/>
            <person name="Sarris P."/>
        </authorList>
    </citation>
    <scope>NUCLEOTIDE SEQUENCE</scope>
    <source>
        <strain evidence="2">PFS-109/04</strain>
        <tissue evidence="2">Leaf</tissue>
    </source>
</reference>
<sequence>MTSMRKTSNKSRRDRSASDGSSSQHDNAVPKVEFAEHSIDPEEAMDIGRPWATSCPNGIDAIWSFCGVPESVEFCLPVVGDIVESPPDGYLTCFEEYLMQCHLWFPMPEAVVQLFGRFGLAIDQVSPRGLQHVVRILVLSYERCLPLDVDHLEVMLMPVGSSATIQLSPRNNIAIIAGFVLNYHDWKKFLFFVRVDNASLEESCIHILRTRWGRKDIFDWLHVSFGFDDIRFHAFVSLFAVTNPLPPTPDGLCTLRDLLRSGVSYWASFTPKRVHHAVALHCSRFRPELPVEEGKESSMEGFIPCEAPAERRRSRTCKDKHIAVDGDAAGVKFFPEYILGDYLNRGEPIDIDGLLGSDVPAPEGPSHDEPSLDASNQEARMAQFRAGTADKERARLRDELECSHRREGELTAREIRRAYRRGKREMAEVMKNRRGHFSSEFGEFKEGHQALRDYRECRGTVGRLYLTSRRGFGSSGSRFPFSLDTVEAKTGGPDEMGEVNQPSVPLNVDNYSMGGSMTGYYEFDG</sequence>
<organism evidence="2 3">
    <name type="scientific">Brassica cretica</name>
    <name type="common">Mustard</name>
    <dbReference type="NCBI Taxonomy" id="69181"/>
    <lineage>
        <taxon>Eukaryota</taxon>
        <taxon>Viridiplantae</taxon>
        <taxon>Streptophyta</taxon>
        <taxon>Embryophyta</taxon>
        <taxon>Tracheophyta</taxon>
        <taxon>Spermatophyta</taxon>
        <taxon>Magnoliopsida</taxon>
        <taxon>eudicotyledons</taxon>
        <taxon>Gunneridae</taxon>
        <taxon>Pentapetalae</taxon>
        <taxon>rosids</taxon>
        <taxon>malvids</taxon>
        <taxon>Brassicales</taxon>
        <taxon>Brassicaceae</taxon>
        <taxon>Brassiceae</taxon>
        <taxon>Brassica</taxon>
    </lineage>
</organism>
<gene>
    <name evidence="2" type="ORF">F2Q69_00022414</name>
</gene>
<dbReference type="Proteomes" id="UP000712600">
    <property type="component" value="Unassembled WGS sequence"/>
</dbReference>
<feature type="region of interest" description="Disordered" evidence="1">
    <location>
        <begin position="354"/>
        <end position="375"/>
    </location>
</feature>
<dbReference type="AlphaFoldDB" id="A0A8S9QJE3"/>
<protein>
    <submittedName>
        <fullName evidence="2">Uncharacterized protein</fullName>
    </submittedName>
</protein>
<dbReference type="PANTHER" id="PTHR31099:SF37">
    <property type="entry name" value="MYOSIN HEAVY CHAIN-LIKE PROTEIN"/>
    <property type="match status" value="1"/>
</dbReference>
<dbReference type="EMBL" id="QGKX02001290">
    <property type="protein sequence ID" value="KAF3540103.1"/>
    <property type="molecule type" value="Genomic_DNA"/>
</dbReference>